<gene>
    <name evidence="1" type="ORF">Faunusvirus1_71</name>
</gene>
<dbReference type="EMBL" id="MK072132">
    <property type="protein sequence ID" value="AYV79051.1"/>
    <property type="molecule type" value="Genomic_DNA"/>
</dbReference>
<protein>
    <submittedName>
        <fullName evidence="1">Uncharacterized protein</fullName>
    </submittedName>
</protein>
<accession>A0A3G4ZYG7</accession>
<evidence type="ECO:0000313" key="1">
    <source>
        <dbReference type="EMBL" id="AYV79051.1"/>
    </source>
</evidence>
<name>A0A3G4ZYG7_9VIRU</name>
<reference evidence="1" key="1">
    <citation type="submission" date="2018-10" db="EMBL/GenBank/DDBJ databases">
        <title>Hidden diversity of soil giant viruses.</title>
        <authorList>
            <person name="Schulz F."/>
            <person name="Alteio L."/>
            <person name="Goudeau D."/>
            <person name="Ryan E.M."/>
            <person name="Malmstrom R.R."/>
            <person name="Blanchard J."/>
            <person name="Woyke T."/>
        </authorList>
    </citation>
    <scope>NUCLEOTIDE SEQUENCE</scope>
    <source>
        <strain evidence="1">FNV1</strain>
    </source>
</reference>
<proteinExistence type="predicted"/>
<organism evidence="1">
    <name type="scientific">Faunusvirus sp</name>
    <dbReference type="NCBI Taxonomy" id="2487766"/>
    <lineage>
        <taxon>Viruses</taxon>
        <taxon>Varidnaviria</taxon>
        <taxon>Bamfordvirae</taxon>
        <taxon>Nucleocytoviricota</taxon>
        <taxon>Megaviricetes</taxon>
        <taxon>Imitervirales</taxon>
        <taxon>Mimiviridae</taxon>
    </lineage>
</organism>
<sequence>MAASRETINIKVDITDKTIEQVVDLLSNTTWGVKLSDIQRLIITKDKYALVRICAHKFAKILELDIPDKIFKCTPPGIDSKCIDQIVADQNEQALIKLWQDQFQSCISSMKLNYETSLCTVIDNMKIASSFATEAAIQLLQVDPVIFDILIARFGDIYAGIVCIYYNEPKMSKKPDMSNMSIVVP</sequence>